<dbReference type="EC" id="3.1.3.-" evidence="1"/>
<dbReference type="Proteomes" id="UP001596044">
    <property type="component" value="Unassembled WGS sequence"/>
</dbReference>
<accession>A0ABW0K6P3</accession>
<proteinExistence type="predicted"/>
<dbReference type="EMBL" id="JBHSMJ010000009">
    <property type="protein sequence ID" value="MFC5448246.1"/>
    <property type="molecule type" value="Genomic_DNA"/>
</dbReference>
<dbReference type="GO" id="GO:0016787">
    <property type="term" value="F:hydrolase activity"/>
    <property type="evidence" value="ECO:0007669"/>
    <property type="project" value="UniProtKB-KW"/>
</dbReference>
<dbReference type="Gene3D" id="3.40.50.1240">
    <property type="entry name" value="Phosphoglycerate mutase-like"/>
    <property type="match status" value="1"/>
</dbReference>
<reference evidence="2" key="1">
    <citation type="journal article" date="2019" name="Int. J. Syst. Evol. Microbiol.">
        <title>The Global Catalogue of Microorganisms (GCM) 10K type strain sequencing project: providing services to taxonomists for standard genome sequencing and annotation.</title>
        <authorList>
            <consortium name="The Broad Institute Genomics Platform"/>
            <consortium name="The Broad Institute Genome Sequencing Center for Infectious Disease"/>
            <person name="Wu L."/>
            <person name="Ma J."/>
        </authorList>
    </citation>
    <scope>NUCLEOTIDE SEQUENCE [LARGE SCALE GENOMIC DNA]</scope>
    <source>
        <strain evidence="2">KACC 11904</strain>
    </source>
</reference>
<name>A0ABW0K6P3_9BACL</name>
<organism evidence="1 2">
    <name type="scientific">Paenibacillus aestuarii</name>
    <dbReference type="NCBI Taxonomy" id="516965"/>
    <lineage>
        <taxon>Bacteria</taxon>
        <taxon>Bacillati</taxon>
        <taxon>Bacillota</taxon>
        <taxon>Bacilli</taxon>
        <taxon>Bacillales</taxon>
        <taxon>Paenibacillaceae</taxon>
        <taxon>Paenibacillus</taxon>
    </lineage>
</organism>
<keyword evidence="1" id="KW-0378">Hydrolase</keyword>
<dbReference type="Pfam" id="PF00300">
    <property type="entry name" value="His_Phos_1"/>
    <property type="match status" value="1"/>
</dbReference>
<dbReference type="SUPFAM" id="SSF53254">
    <property type="entry name" value="Phosphoglycerate mutase-like"/>
    <property type="match status" value="1"/>
</dbReference>
<dbReference type="InterPro" id="IPR050275">
    <property type="entry name" value="PGM_Phosphatase"/>
</dbReference>
<evidence type="ECO:0000313" key="1">
    <source>
        <dbReference type="EMBL" id="MFC5448246.1"/>
    </source>
</evidence>
<protein>
    <submittedName>
        <fullName evidence="1">Histidine phosphatase family protein</fullName>
        <ecNumber evidence="1">3.1.3.-</ecNumber>
    </submittedName>
</protein>
<dbReference type="PANTHER" id="PTHR48100:SF1">
    <property type="entry name" value="HISTIDINE PHOSPHATASE FAMILY PROTEIN-RELATED"/>
    <property type="match status" value="1"/>
</dbReference>
<dbReference type="PANTHER" id="PTHR48100">
    <property type="entry name" value="BROAD-SPECIFICITY PHOSPHATASE YOR283W-RELATED"/>
    <property type="match status" value="1"/>
</dbReference>
<dbReference type="SMART" id="SM00855">
    <property type="entry name" value="PGAM"/>
    <property type="match status" value="1"/>
</dbReference>
<gene>
    <name evidence="1" type="ORF">ACFPOG_08235</name>
</gene>
<comment type="caution">
    <text evidence="1">The sequence shown here is derived from an EMBL/GenBank/DDBJ whole genome shotgun (WGS) entry which is preliminary data.</text>
</comment>
<keyword evidence="2" id="KW-1185">Reference proteome</keyword>
<dbReference type="RefSeq" id="WP_270878519.1">
    <property type="nucleotide sequence ID" value="NZ_JAQFVF010000020.1"/>
</dbReference>
<sequence length="209" mass="23928">MTKLYFIRHGETEWNVERRMQGHADSPLSANGKQQAQWLAEALKDVPFDLICASSSGRTLQTAAIVKGSRELPVIASDQWREMNLGAWEGRISSEIEQLEPELYYAFWNEPEQYSPRIGETYADLQRRVLPALEQLVQEHAGKTICLISHTVTLKVIMAHLENRALADLWKPPYFHPTCLSVVEWMDEQPHIVLHADTSHFREGEPPGR</sequence>
<dbReference type="InterPro" id="IPR029033">
    <property type="entry name" value="His_PPase_superfam"/>
</dbReference>
<evidence type="ECO:0000313" key="2">
    <source>
        <dbReference type="Proteomes" id="UP001596044"/>
    </source>
</evidence>
<dbReference type="InterPro" id="IPR013078">
    <property type="entry name" value="His_Pase_superF_clade-1"/>
</dbReference>
<dbReference type="CDD" id="cd07067">
    <property type="entry name" value="HP_PGM_like"/>
    <property type="match status" value="1"/>
</dbReference>